<organism evidence="1 2">
    <name type="scientific">Mytilus edulis</name>
    <name type="common">Blue mussel</name>
    <dbReference type="NCBI Taxonomy" id="6550"/>
    <lineage>
        <taxon>Eukaryota</taxon>
        <taxon>Metazoa</taxon>
        <taxon>Spiralia</taxon>
        <taxon>Lophotrochozoa</taxon>
        <taxon>Mollusca</taxon>
        <taxon>Bivalvia</taxon>
        <taxon>Autobranchia</taxon>
        <taxon>Pteriomorphia</taxon>
        <taxon>Mytilida</taxon>
        <taxon>Mytiloidea</taxon>
        <taxon>Mytilidae</taxon>
        <taxon>Mytilinae</taxon>
        <taxon>Mytilus</taxon>
    </lineage>
</organism>
<evidence type="ECO:0000313" key="2">
    <source>
        <dbReference type="Proteomes" id="UP000683360"/>
    </source>
</evidence>
<accession>A0A8S3S7R8</accession>
<keyword evidence="2" id="KW-1185">Reference proteome</keyword>
<gene>
    <name evidence="1" type="ORF">MEDL_31049</name>
</gene>
<comment type="caution">
    <text evidence="1">The sequence shown here is derived from an EMBL/GenBank/DDBJ whole genome shotgun (WGS) entry which is preliminary data.</text>
</comment>
<dbReference type="Proteomes" id="UP000683360">
    <property type="component" value="Unassembled WGS sequence"/>
</dbReference>
<sequence>MECLDDDLHHMHSFCKLKDAKNDILAELQTFIADNGEHNSETADHFTKALKRKIEEFKDAELLIKTQVIDGAEEMIRHIKASKDELLTSLEQQFYKHNEHIKIVQDSLKAICANVDNVDPDTIKDDQAVYLLVEMKRCILTCKHLLSKDEKSTFIQNPNCRLGYFTRSTISDDTTNAKTISKSDDVIDINKTSHNSSVTVAVQTDYNDSVIAKEREANQEESSSDEILDYPITISFDKRRRD</sequence>
<protein>
    <submittedName>
        <fullName evidence="1">Uncharacterized protein</fullName>
    </submittedName>
</protein>
<reference evidence="1" key="1">
    <citation type="submission" date="2021-03" db="EMBL/GenBank/DDBJ databases">
        <authorList>
            <person name="Bekaert M."/>
        </authorList>
    </citation>
    <scope>NUCLEOTIDE SEQUENCE</scope>
</reference>
<name>A0A8S3S7R8_MYTED</name>
<dbReference type="AlphaFoldDB" id="A0A8S3S7R8"/>
<dbReference type="EMBL" id="CAJPWZ010001532">
    <property type="protein sequence ID" value="CAG2217359.1"/>
    <property type="molecule type" value="Genomic_DNA"/>
</dbReference>
<evidence type="ECO:0000313" key="1">
    <source>
        <dbReference type="EMBL" id="CAG2217359.1"/>
    </source>
</evidence>
<proteinExistence type="predicted"/>